<dbReference type="AlphaFoldDB" id="A0A1F8GMR6"/>
<sequence length="192" mass="22586">MPGLLYHGQRDRFQEDYMDEATVDKAIRDRMSEIKRRRIWQRAIKVLKKFGTRDEDVRDYFTKIRIYFDAQVDGHQLSITLRSHGHFHESDVLKIYVDGTLMFQADNNAWPENQDRRALMKIGSDTIVVEYYRDAFWRQILDLRKISRALRPKKATVANKRLNDPKDKGVRDPDLLIKLGVSDSNTSVADTK</sequence>
<protein>
    <submittedName>
        <fullName evidence="1">Uncharacterized protein</fullName>
    </submittedName>
</protein>
<evidence type="ECO:0000313" key="2">
    <source>
        <dbReference type="Proteomes" id="UP000178256"/>
    </source>
</evidence>
<organism evidence="1 2">
    <name type="scientific">Candidatus Yanofskybacteria bacterium RIFCSPLOWO2_01_FULL_44_22</name>
    <dbReference type="NCBI Taxonomy" id="1802697"/>
    <lineage>
        <taxon>Bacteria</taxon>
        <taxon>Candidatus Yanofskyibacteriota</taxon>
    </lineage>
</organism>
<gene>
    <name evidence="1" type="ORF">A2925_03640</name>
</gene>
<dbReference type="Proteomes" id="UP000178256">
    <property type="component" value="Unassembled WGS sequence"/>
</dbReference>
<proteinExistence type="predicted"/>
<dbReference type="EMBL" id="MGKL01000003">
    <property type="protein sequence ID" value="OGN26653.1"/>
    <property type="molecule type" value="Genomic_DNA"/>
</dbReference>
<comment type="caution">
    <text evidence="1">The sequence shown here is derived from an EMBL/GenBank/DDBJ whole genome shotgun (WGS) entry which is preliminary data.</text>
</comment>
<accession>A0A1F8GMR6</accession>
<name>A0A1F8GMR6_9BACT</name>
<evidence type="ECO:0000313" key="1">
    <source>
        <dbReference type="EMBL" id="OGN26653.1"/>
    </source>
</evidence>
<reference evidence="1 2" key="1">
    <citation type="journal article" date="2016" name="Nat. Commun.">
        <title>Thousands of microbial genomes shed light on interconnected biogeochemical processes in an aquifer system.</title>
        <authorList>
            <person name="Anantharaman K."/>
            <person name="Brown C.T."/>
            <person name="Hug L.A."/>
            <person name="Sharon I."/>
            <person name="Castelle C.J."/>
            <person name="Probst A.J."/>
            <person name="Thomas B.C."/>
            <person name="Singh A."/>
            <person name="Wilkins M.J."/>
            <person name="Karaoz U."/>
            <person name="Brodie E.L."/>
            <person name="Williams K.H."/>
            <person name="Hubbard S.S."/>
            <person name="Banfield J.F."/>
        </authorList>
    </citation>
    <scope>NUCLEOTIDE SEQUENCE [LARGE SCALE GENOMIC DNA]</scope>
</reference>